<accession>A0A7I4YXQ8</accession>
<organism evidence="1 2">
    <name type="scientific">Haemonchus contortus</name>
    <name type="common">Barber pole worm</name>
    <dbReference type="NCBI Taxonomy" id="6289"/>
    <lineage>
        <taxon>Eukaryota</taxon>
        <taxon>Metazoa</taxon>
        <taxon>Ecdysozoa</taxon>
        <taxon>Nematoda</taxon>
        <taxon>Chromadorea</taxon>
        <taxon>Rhabditida</taxon>
        <taxon>Rhabditina</taxon>
        <taxon>Rhabditomorpha</taxon>
        <taxon>Strongyloidea</taxon>
        <taxon>Trichostrongylidae</taxon>
        <taxon>Haemonchus</taxon>
    </lineage>
</organism>
<dbReference type="Proteomes" id="UP000025227">
    <property type="component" value="Unplaced"/>
</dbReference>
<keyword evidence="1" id="KW-1185">Reference proteome</keyword>
<proteinExistence type="predicted"/>
<reference evidence="2" key="1">
    <citation type="submission" date="2020-12" db="UniProtKB">
        <authorList>
            <consortium name="WormBaseParasite"/>
        </authorList>
    </citation>
    <scope>IDENTIFICATION</scope>
    <source>
        <strain evidence="2">MHco3</strain>
    </source>
</reference>
<evidence type="ECO:0000313" key="2">
    <source>
        <dbReference type="WBParaSite" id="HCON_00147970-00001"/>
    </source>
</evidence>
<dbReference type="WBParaSite" id="HCON_00147970-00001">
    <property type="protein sequence ID" value="HCON_00147970-00001"/>
    <property type="gene ID" value="HCON_00147970"/>
</dbReference>
<evidence type="ECO:0000313" key="1">
    <source>
        <dbReference type="Proteomes" id="UP000025227"/>
    </source>
</evidence>
<sequence>MTTHAVTGESLNNVISSSSWVLRAGGRSAIPCAGGTLGSHSMSTTPSSPNGEEMVHEAFEEEIALSTELAWTEGDCCLDGKSAVTDDNAVSCVSFLALALVIRSTNHSNVVSNRIKLLKLYKGW</sequence>
<name>A0A7I4YXQ8_HAECO</name>
<protein>
    <submittedName>
        <fullName evidence="2">Uncharacterized protein</fullName>
    </submittedName>
</protein>
<dbReference type="AlphaFoldDB" id="A0A7I4YXQ8"/>